<dbReference type="PROSITE" id="PS50166">
    <property type="entry name" value="IMPORTIN_B_NT"/>
    <property type="match status" value="1"/>
</dbReference>
<keyword evidence="4" id="KW-0963">Cytoplasm</keyword>
<sequence length="1075" mass="119693">MAGSVETILSKLLEPNNAVIQEATKQLKEIFKDPSILPALCQVLGTSTVPQIRQYSAVLIRRKIQKSKHWNSLSDDMKNSIRGNILQLLVQEPDKNVRTAIGTIVGTVAKHDLPENKWPALFEFITTQVKSPEVKQVELGMFVLYTVSSDAGEQLKPHLIPVMQILVETVKNNQSKAIPYYSIRTMSELVYLVGMDEYKFIQESIPQILLVIQELIKVNEDEACECMELFDELLESEVAVLVPHVKTVVEFCLQVAAQSSLGDAVRVKAMSFISSLTRMKKNAILKHKLVDPILQVLFPILCANEDEDDDEDIEEIESHTPAQYVPQVLDTMSLHLPPKKFIPNLMPLIEGALANENPCHRKAGYIAMAVIVEGCADHIMNKHLKAVLHCVCKGLNDPDNTVRNAALFALGQFSEHLQPNISKFASELLPLLFQYLGQISQEPDKNPKGLTKIYYALEVFCENLEKEILPYLPPLMDHLLAVLKSDHIRSKELAISAIGATATAAKDAMKPYFNEIIEQLKSYLIAGNSEEMKKLQLQTIDTLGILARNCGSDIFQPLAKECLQLGLNLLEAADDPDLRRCVYSLFAAISNLLKTEMSEYLEKIVNYMLLSIKSKEGITTHFKEDTDAIAVFNEDDLLDEEDIGDEDSDEEEGQIEGVTVENAYLDEKEDAVCSLGEIAENVGAPFMPFLEQSYTQIFDLLEYPAESIKKVTIASLSQFCICVYRVCVETGLDQTALKTMLNAMVPRFLEIIQTDIDRTVVMSAVDSLEELLTKIGQPVLEITGATNPILTAMKKIFTHKVACQDDEDEDDDQQAEYDAMLIESAGDVLPTMAKLVGGPEFLPFFRSFLTDLLKRLKATSSVPEKSFAVGTLAEVVQACGAASAEFVDTLYPLFMKHIQDEDEEVKSNAVFAVGVLAQYGGEKLHSKFPVILKTLFDLVSGDEDNPRVLDNVCAAICRLILTNSSCIPFDKVIPAIVSFLPLKEDYEENHTVYHCLIQLYSSGNQQVIQCTPQLLSSIAMVVGTDQIKPETHTILIHFAKHINEKYPEEFQKVKATLPNDLSSKLDSCINMVNGS</sequence>
<dbReference type="GO" id="GO:0031267">
    <property type="term" value="F:small GTPase binding"/>
    <property type="evidence" value="ECO:0007669"/>
    <property type="project" value="InterPro"/>
</dbReference>
<keyword evidence="12" id="KW-1185">Reference proteome</keyword>
<organism evidence="11 12">
    <name type="scientific">Patella caerulea</name>
    <name type="common">Rayed Mediterranean limpet</name>
    <dbReference type="NCBI Taxonomy" id="87958"/>
    <lineage>
        <taxon>Eukaryota</taxon>
        <taxon>Metazoa</taxon>
        <taxon>Spiralia</taxon>
        <taxon>Lophotrochozoa</taxon>
        <taxon>Mollusca</taxon>
        <taxon>Gastropoda</taxon>
        <taxon>Patellogastropoda</taxon>
        <taxon>Patelloidea</taxon>
        <taxon>Patellidae</taxon>
        <taxon>Patella</taxon>
    </lineage>
</organism>
<evidence type="ECO:0000256" key="2">
    <source>
        <dbReference type="ARBA" id="ARBA00004496"/>
    </source>
</evidence>
<evidence type="ECO:0000256" key="3">
    <source>
        <dbReference type="ARBA" id="ARBA00022448"/>
    </source>
</evidence>
<accession>A0AAN8K050</accession>
<dbReference type="Proteomes" id="UP001347796">
    <property type="component" value="Unassembled WGS sequence"/>
</dbReference>
<dbReference type="InterPro" id="IPR058584">
    <property type="entry name" value="IMB1_TNPO1-like_TPR"/>
</dbReference>
<dbReference type="InterPro" id="IPR016024">
    <property type="entry name" value="ARM-type_fold"/>
</dbReference>
<dbReference type="InterPro" id="IPR021133">
    <property type="entry name" value="HEAT_type_2"/>
</dbReference>
<dbReference type="GO" id="GO:0005737">
    <property type="term" value="C:cytoplasm"/>
    <property type="evidence" value="ECO:0007669"/>
    <property type="project" value="UniProtKB-SubCell"/>
</dbReference>
<dbReference type="EMBL" id="JAZGQO010000006">
    <property type="protein sequence ID" value="KAK6186415.1"/>
    <property type="molecule type" value="Genomic_DNA"/>
</dbReference>
<dbReference type="Pfam" id="PF25574">
    <property type="entry name" value="TPR_IMB1"/>
    <property type="match status" value="1"/>
</dbReference>
<dbReference type="Gene3D" id="1.25.10.10">
    <property type="entry name" value="Leucine-rich Repeat Variant"/>
    <property type="match status" value="1"/>
</dbReference>
<dbReference type="InterPro" id="IPR001494">
    <property type="entry name" value="Importin-beta_N"/>
</dbReference>
<dbReference type="InterPro" id="IPR011989">
    <property type="entry name" value="ARM-like"/>
</dbReference>
<evidence type="ECO:0000259" key="10">
    <source>
        <dbReference type="PROSITE" id="PS50166"/>
    </source>
</evidence>
<evidence type="ECO:0000256" key="9">
    <source>
        <dbReference type="PROSITE-ProRule" id="PRU00103"/>
    </source>
</evidence>
<dbReference type="SMART" id="SM01349">
    <property type="entry name" value="TOG"/>
    <property type="match status" value="1"/>
</dbReference>
<keyword evidence="7" id="KW-0007">Acetylation</keyword>
<evidence type="ECO:0000256" key="1">
    <source>
        <dbReference type="ARBA" id="ARBA00004123"/>
    </source>
</evidence>
<dbReference type="GO" id="GO:0006606">
    <property type="term" value="P:protein import into nucleus"/>
    <property type="evidence" value="ECO:0007669"/>
    <property type="project" value="InterPro"/>
</dbReference>
<proteinExistence type="predicted"/>
<comment type="caution">
    <text evidence="11">The sequence shown here is derived from an EMBL/GenBank/DDBJ whole genome shotgun (WGS) entry which is preliminary data.</text>
</comment>
<dbReference type="SUPFAM" id="SSF48371">
    <property type="entry name" value="ARM repeat"/>
    <property type="match status" value="2"/>
</dbReference>
<dbReference type="PROSITE" id="PS50077">
    <property type="entry name" value="HEAT_REPEAT"/>
    <property type="match status" value="1"/>
</dbReference>
<feature type="repeat" description="HEAT" evidence="9">
    <location>
        <begin position="890"/>
        <end position="928"/>
    </location>
</feature>
<gene>
    <name evidence="11" type="ORF">SNE40_008455</name>
</gene>
<dbReference type="PANTHER" id="PTHR10527">
    <property type="entry name" value="IMPORTIN BETA"/>
    <property type="match status" value="1"/>
</dbReference>
<keyword evidence="6" id="KW-0653">Protein transport</keyword>
<protein>
    <recommendedName>
        <fullName evidence="10">Importin N-terminal domain-containing protein</fullName>
    </recommendedName>
</protein>
<feature type="domain" description="Importin N-terminal" evidence="10">
    <location>
        <begin position="23"/>
        <end position="91"/>
    </location>
</feature>
<evidence type="ECO:0000256" key="7">
    <source>
        <dbReference type="ARBA" id="ARBA00022990"/>
    </source>
</evidence>
<evidence type="ECO:0000313" key="11">
    <source>
        <dbReference type="EMBL" id="KAK6186415.1"/>
    </source>
</evidence>
<dbReference type="InterPro" id="IPR057672">
    <property type="entry name" value="TPR_IPO4/5"/>
</dbReference>
<reference evidence="11 12" key="1">
    <citation type="submission" date="2024-01" db="EMBL/GenBank/DDBJ databases">
        <title>The genome of the rayed Mediterranean limpet Patella caerulea (Linnaeus, 1758).</title>
        <authorList>
            <person name="Anh-Thu Weber A."/>
            <person name="Halstead-Nussloch G."/>
        </authorList>
    </citation>
    <scope>NUCLEOTIDE SEQUENCE [LARGE SCALE GENOMIC DNA]</scope>
    <source>
        <strain evidence="11">AATW-2023a</strain>
        <tissue evidence="11">Whole specimen</tissue>
    </source>
</reference>
<keyword evidence="8" id="KW-0539">Nucleus</keyword>
<dbReference type="Pfam" id="PF03810">
    <property type="entry name" value="IBN_N"/>
    <property type="match status" value="1"/>
</dbReference>
<keyword evidence="3" id="KW-0813">Transport</keyword>
<dbReference type="InterPro" id="IPR040122">
    <property type="entry name" value="Importin_beta"/>
</dbReference>
<evidence type="ECO:0000256" key="8">
    <source>
        <dbReference type="ARBA" id="ARBA00023242"/>
    </source>
</evidence>
<evidence type="ECO:0000256" key="4">
    <source>
        <dbReference type="ARBA" id="ARBA00022490"/>
    </source>
</evidence>
<name>A0AAN8K050_PATCE</name>
<dbReference type="AlphaFoldDB" id="A0AAN8K050"/>
<dbReference type="GO" id="GO:0005634">
    <property type="term" value="C:nucleus"/>
    <property type="evidence" value="ECO:0007669"/>
    <property type="project" value="UniProtKB-SubCell"/>
</dbReference>
<dbReference type="SMART" id="SM00913">
    <property type="entry name" value="IBN_N"/>
    <property type="match status" value="1"/>
</dbReference>
<evidence type="ECO:0000313" key="12">
    <source>
        <dbReference type="Proteomes" id="UP001347796"/>
    </source>
</evidence>
<dbReference type="Pfam" id="PF02985">
    <property type="entry name" value="HEAT"/>
    <property type="match status" value="1"/>
</dbReference>
<comment type="subcellular location">
    <subcellularLocation>
        <location evidence="2">Cytoplasm</location>
    </subcellularLocation>
    <subcellularLocation>
        <location evidence="1">Nucleus</location>
    </subcellularLocation>
</comment>
<evidence type="ECO:0000256" key="5">
    <source>
        <dbReference type="ARBA" id="ARBA00022737"/>
    </source>
</evidence>
<dbReference type="InterPro" id="IPR034085">
    <property type="entry name" value="TOG"/>
</dbReference>
<dbReference type="Pfam" id="PF25780">
    <property type="entry name" value="TPR_IPO5"/>
    <property type="match status" value="1"/>
</dbReference>
<evidence type="ECO:0000256" key="6">
    <source>
        <dbReference type="ARBA" id="ARBA00022927"/>
    </source>
</evidence>
<dbReference type="InterPro" id="IPR000357">
    <property type="entry name" value="HEAT"/>
</dbReference>
<keyword evidence="5" id="KW-0677">Repeat</keyword>